<evidence type="ECO:0000256" key="4">
    <source>
        <dbReference type="ARBA" id="ARBA00022862"/>
    </source>
</evidence>
<keyword evidence="6" id="KW-0223">Dioxygenase</keyword>
<comment type="cofactor">
    <cofactor evidence="1">
        <name>L-ascorbate</name>
        <dbReference type="ChEBI" id="CHEBI:38290"/>
    </cofactor>
</comment>
<evidence type="ECO:0000256" key="8">
    <source>
        <dbReference type="ARBA" id="ARBA00023004"/>
    </source>
</evidence>
<evidence type="ECO:0000313" key="13">
    <source>
        <dbReference type="Proteomes" id="UP000326169"/>
    </source>
</evidence>
<evidence type="ECO:0000259" key="11">
    <source>
        <dbReference type="PROSITE" id="PS51471"/>
    </source>
</evidence>
<dbReference type="PROSITE" id="PS51471">
    <property type="entry name" value="FE2OG_OXY"/>
    <property type="match status" value="1"/>
</dbReference>
<dbReference type="InterPro" id="IPR005123">
    <property type="entry name" value="Oxoglu/Fe-dep_dioxygenase_dom"/>
</dbReference>
<comment type="caution">
    <text evidence="12">The sequence shown here is derived from an EMBL/GenBank/DDBJ whole genome shotgun (WGS) entry which is preliminary data.</text>
</comment>
<dbReference type="InterPro" id="IPR050455">
    <property type="entry name" value="Tpx_Peroxidase_subfamily"/>
</dbReference>
<evidence type="ECO:0000256" key="6">
    <source>
        <dbReference type="ARBA" id="ARBA00022964"/>
    </source>
</evidence>
<evidence type="ECO:0000256" key="7">
    <source>
        <dbReference type="ARBA" id="ARBA00023002"/>
    </source>
</evidence>
<feature type="domain" description="Thioredoxin" evidence="10">
    <location>
        <begin position="8"/>
        <end position="157"/>
    </location>
</feature>
<dbReference type="Pfam" id="PF00578">
    <property type="entry name" value="AhpC-TSA"/>
    <property type="match status" value="1"/>
</dbReference>
<dbReference type="PROSITE" id="PS51352">
    <property type="entry name" value="THIOREDOXIN_2"/>
    <property type="match status" value="1"/>
</dbReference>
<reference evidence="12 13" key="1">
    <citation type="journal article" date="2019" name="J Genomics">
        <title>The Draft Genome of a Hydrogen-producing Cyanobacterium, Arthrospira platensis NIES-46.</title>
        <authorList>
            <person name="Suzuki S."/>
            <person name="Yamaguchi H."/>
            <person name="Kawachi M."/>
        </authorList>
    </citation>
    <scope>NUCLEOTIDE SEQUENCE [LARGE SCALE GENOMIC DNA]</scope>
    <source>
        <strain evidence="12 13">NIES-46</strain>
    </source>
</reference>
<dbReference type="Proteomes" id="UP000326169">
    <property type="component" value="Unassembled WGS sequence"/>
</dbReference>
<dbReference type="EMBL" id="BIMW01000058">
    <property type="protein sequence ID" value="GCE92945.1"/>
    <property type="molecule type" value="Genomic_DNA"/>
</dbReference>
<keyword evidence="13" id="KW-1185">Reference proteome</keyword>
<keyword evidence="7" id="KW-0560">Oxidoreductase</keyword>
<dbReference type="PANTHER" id="PTHR43110">
    <property type="entry name" value="THIOL PEROXIDASE"/>
    <property type="match status" value="1"/>
</dbReference>
<keyword evidence="2" id="KW-0575">Peroxidase</keyword>
<dbReference type="InterPro" id="IPR013766">
    <property type="entry name" value="Thioredoxin_domain"/>
</dbReference>
<sequence length="377" mass="43355">MVHSTSILTVGDPAPWFSLPDSNGKNIVLRSHAGKPILLVFYAGDQISECEKIACRLQDIMSLCDRFDLQIFSISLNPPSTRKTFAENHHLNYSLLSDFKGEVSTKYGAYICDGKNSNTIVYNRVAFLLDRNLRILKIYPLHPLEEFTQKFLGEIQDLVAQEPPRLIKMQAPVLLIPKVLDLRFCRELIHIWETQGNDESGFMKREGEKTVGYVDPSFKRRRDHFIQDGPVKNYIDSIMQRRVFPEILQAFQFQLTRRECYKIGCYDSESGGFFRPHRDNTTGGTLHRRFAMTINLNAEEYEGGCLRFPEHAPHLYKPATGDAVIFSCSTMHEATDVTSGRRFALLSFFYGDEDAEKRNAYENRVRNDYSRVIKLNA</sequence>
<name>A0A5M3T3D5_LIMPL</name>
<keyword evidence="5" id="KW-0847">Vitamin C</keyword>
<dbReference type="RefSeq" id="WP_014275414.1">
    <property type="nucleotide sequence ID" value="NZ_BIMW01000058.1"/>
</dbReference>
<proteinExistence type="predicted"/>
<dbReference type="InterPro" id="IPR006620">
    <property type="entry name" value="Pro_4_hyd_alph"/>
</dbReference>
<keyword evidence="8" id="KW-0408">Iron</keyword>
<dbReference type="SMART" id="SM00702">
    <property type="entry name" value="P4Hc"/>
    <property type="match status" value="1"/>
</dbReference>
<dbReference type="SUPFAM" id="SSF52833">
    <property type="entry name" value="Thioredoxin-like"/>
    <property type="match status" value="1"/>
</dbReference>
<dbReference type="GeneID" id="301681901"/>
<keyword evidence="3" id="KW-0479">Metal-binding</keyword>
<keyword evidence="4" id="KW-0049">Antioxidant</keyword>
<evidence type="ECO:0000259" key="10">
    <source>
        <dbReference type="PROSITE" id="PS51352"/>
    </source>
</evidence>
<dbReference type="SUPFAM" id="SSF51197">
    <property type="entry name" value="Clavaminate synthase-like"/>
    <property type="match status" value="1"/>
</dbReference>
<dbReference type="PANTHER" id="PTHR43110:SF1">
    <property type="entry name" value="THIOL PEROXIDASE"/>
    <property type="match status" value="1"/>
</dbReference>
<evidence type="ECO:0000256" key="9">
    <source>
        <dbReference type="ARBA" id="ARBA00023284"/>
    </source>
</evidence>
<protein>
    <submittedName>
        <fullName evidence="12">Bacterioferritin comigratory protein</fullName>
    </submittedName>
</protein>
<dbReference type="Pfam" id="PF13640">
    <property type="entry name" value="2OG-FeII_Oxy_3"/>
    <property type="match status" value="1"/>
</dbReference>
<feature type="domain" description="Fe2OG dioxygenase" evidence="11">
    <location>
        <begin position="252"/>
        <end position="352"/>
    </location>
</feature>
<evidence type="ECO:0000256" key="1">
    <source>
        <dbReference type="ARBA" id="ARBA00001961"/>
    </source>
</evidence>
<accession>A0A5M3T3D5</accession>
<keyword evidence="9" id="KW-0676">Redox-active center</keyword>
<organism evidence="12 13">
    <name type="scientific">Limnospira platensis NIES-46</name>
    <dbReference type="NCBI Taxonomy" id="1236695"/>
    <lineage>
        <taxon>Bacteria</taxon>
        <taxon>Bacillati</taxon>
        <taxon>Cyanobacteriota</taxon>
        <taxon>Cyanophyceae</taxon>
        <taxon>Oscillatoriophycideae</taxon>
        <taxon>Oscillatoriales</taxon>
        <taxon>Sirenicapillariaceae</taxon>
        <taxon>Limnospira</taxon>
    </lineage>
</organism>
<dbReference type="InterPro" id="IPR044862">
    <property type="entry name" value="Pro_4_hyd_alph_FE2OG_OXY"/>
</dbReference>
<dbReference type="Gene3D" id="3.40.30.10">
    <property type="entry name" value="Glutaredoxin"/>
    <property type="match status" value="1"/>
</dbReference>
<dbReference type="InterPro" id="IPR036249">
    <property type="entry name" value="Thioredoxin-like_sf"/>
</dbReference>
<dbReference type="InterPro" id="IPR000866">
    <property type="entry name" value="AhpC/TSA"/>
</dbReference>
<evidence type="ECO:0000256" key="3">
    <source>
        <dbReference type="ARBA" id="ARBA00022723"/>
    </source>
</evidence>
<evidence type="ECO:0000256" key="5">
    <source>
        <dbReference type="ARBA" id="ARBA00022896"/>
    </source>
</evidence>
<gene>
    <name evidence="12" type="ORF">NIES46_09930</name>
</gene>
<evidence type="ECO:0000256" key="2">
    <source>
        <dbReference type="ARBA" id="ARBA00022559"/>
    </source>
</evidence>
<evidence type="ECO:0000313" key="12">
    <source>
        <dbReference type="EMBL" id="GCE92945.1"/>
    </source>
</evidence>
<dbReference type="Gene3D" id="2.60.120.620">
    <property type="entry name" value="q2cbj1_9rhob like domain"/>
    <property type="match status" value="1"/>
</dbReference>